<dbReference type="InterPro" id="IPR013901">
    <property type="entry name" value="Anthrone_oxy"/>
</dbReference>
<dbReference type="Pfam" id="PF08592">
    <property type="entry name" value="Anthrone_oxy"/>
    <property type="match status" value="1"/>
</dbReference>
<feature type="transmembrane region" description="Helical" evidence="1">
    <location>
        <begin position="133"/>
        <end position="152"/>
    </location>
</feature>
<comment type="caution">
    <text evidence="2">The sequence shown here is derived from an EMBL/GenBank/DDBJ whole genome shotgun (WGS) entry which is preliminary data.</text>
</comment>
<evidence type="ECO:0000256" key="1">
    <source>
        <dbReference type="SAM" id="Phobius"/>
    </source>
</evidence>
<name>A0ABS4TSA4_9PSEU</name>
<dbReference type="RefSeq" id="WP_209644262.1">
    <property type="nucleotide sequence ID" value="NZ_JAGINW010000001.1"/>
</dbReference>
<evidence type="ECO:0000313" key="3">
    <source>
        <dbReference type="Proteomes" id="UP001519332"/>
    </source>
</evidence>
<dbReference type="Proteomes" id="UP001519332">
    <property type="component" value="Unassembled WGS sequence"/>
</dbReference>
<organism evidence="2 3">
    <name type="scientific">Kibdelosporangium banguiense</name>
    <dbReference type="NCBI Taxonomy" id="1365924"/>
    <lineage>
        <taxon>Bacteria</taxon>
        <taxon>Bacillati</taxon>
        <taxon>Actinomycetota</taxon>
        <taxon>Actinomycetes</taxon>
        <taxon>Pseudonocardiales</taxon>
        <taxon>Pseudonocardiaceae</taxon>
        <taxon>Kibdelosporangium</taxon>
    </lineage>
</organism>
<reference evidence="2 3" key="1">
    <citation type="submission" date="2021-03" db="EMBL/GenBank/DDBJ databases">
        <title>Sequencing the genomes of 1000 actinobacteria strains.</title>
        <authorList>
            <person name="Klenk H.-P."/>
        </authorList>
    </citation>
    <scope>NUCLEOTIDE SEQUENCE [LARGE SCALE GENOMIC DNA]</scope>
    <source>
        <strain evidence="2 3">DSM 46670</strain>
    </source>
</reference>
<gene>
    <name evidence="2" type="ORF">JOF56_007676</name>
</gene>
<accession>A0ABS4TSA4</accession>
<sequence>MLELLVPVVLLANGLAAGVLVGTQLGGWPLLESLPPAGYVSAHAFFSTRFDPFMPVCFVAAAVGDVVLGVLADRAVTAVLFLTAALLTLGSVVVSLVKNVPLNRWIRTLDPDRLPADFAERDPRRRWGGWNRARTALAVLALLFNCVAVGLLL</sequence>
<proteinExistence type="predicted"/>
<keyword evidence="1" id="KW-0812">Transmembrane</keyword>
<keyword evidence="3" id="KW-1185">Reference proteome</keyword>
<evidence type="ECO:0000313" key="2">
    <source>
        <dbReference type="EMBL" id="MBP2327291.1"/>
    </source>
</evidence>
<protein>
    <submittedName>
        <fullName evidence="2">Membrane protein</fullName>
    </submittedName>
</protein>
<dbReference type="EMBL" id="JAGINW010000001">
    <property type="protein sequence ID" value="MBP2327291.1"/>
    <property type="molecule type" value="Genomic_DNA"/>
</dbReference>
<keyword evidence="1" id="KW-1133">Transmembrane helix</keyword>
<feature type="transmembrane region" description="Helical" evidence="1">
    <location>
        <begin position="78"/>
        <end position="97"/>
    </location>
</feature>
<keyword evidence="1" id="KW-0472">Membrane</keyword>